<organism evidence="1">
    <name type="scientific">Anguilla anguilla</name>
    <name type="common">European freshwater eel</name>
    <name type="synonym">Muraena anguilla</name>
    <dbReference type="NCBI Taxonomy" id="7936"/>
    <lineage>
        <taxon>Eukaryota</taxon>
        <taxon>Metazoa</taxon>
        <taxon>Chordata</taxon>
        <taxon>Craniata</taxon>
        <taxon>Vertebrata</taxon>
        <taxon>Euteleostomi</taxon>
        <taxon>Actinopterygii</taxon>
        <taxon>Neopterygii</taxon>
        <taxon>Teleostei</taxon>
        <taxon>Anguilliformes</taxon>
        <taxon>Anguillidae</taxon>
        <taxon>Anguilla</taxon>
    </lineage>
</organism>
<dbReference type="AlphaFoldDB" id="A0A0E9UGY9"/>
<reference evidence="1" key="2">
    <citation type="journal article" date="2015" name="Fish Shellfish Immunol.">
        <title>Early steps in the European eel (Anguilla anguilla)-Vibrio vulnificus interaction in the gills: Role of the RtxA13 toxin.</title>
        <authorList>
            <person name="Callol A."/>
            <person name="Pajuelo D."/>
            <person name="Ebbesson L."/>
            <person name="Teles M."/>
            <person name="MacKenzie S."/>
            <person name="Amaro C."/>
        </authorList>
    </citation>
    <scope>NUCLEOTIDE SEQUENCE</scope>
</reference>
<accession>A0A0E9UGY9</accession>
<name>A0A0E9UGY9_ANGAN</name>
<sequence>MLKEVIDSSGTCVLQTQRRLKATCKIGSFRVLLQHF</sequence>
<proteinExistence type="predicted"/>
<evidence type="ECO:0000313" key="1">
    <source>
        <dbReference type="EMBL" id="JAH65159.1"/>
    </source>
</evidence>
<dbReference type="EMBL" id="GBXM01043418">
    <property type="protein sequence ID" value="JAH65159.1"/>
    <property type="molecule type" value="Transcribed_RNA"/>
</dbReference>
<protein>
    <submittedName>
        <fullName evidence="1">Uncharacterized protein</fullName>
    </submittedName>
</protein>
<reference evidence="1" key="1">
    <citation type="submission" date="2014-11" db="EMBL/GenBank/DDBJ databases">
        <authorList>
            <person name="Amaro Gonzalez C."/>
        </authorList>
    </citation>
    <scope>NUCLEOTIDE SEQUENCE</scope>
</reference>